<keyword evidence="3" id="KW-0281">Fimbrium</keyword>
<keyword evidence="4" id="KW-0812">Transmembrane</keyword>
<dbReference type="PANTHER" id="PTHR30093">
    <property type="entry name" value="GENERAL SECRETION PATHWAY PROTEIN G"/>
    <property type="match status" value="1"/>
</dbReference>
<keyword evidence="4" id="KW-1133">Transmembrane helix</keyword>
<evidence type="ECO:0000313" key="5">
    <source>
        <dbReference type="EMBL" id="MBO3657007.1"/>
    </source>
</evidence>
<name>A0AAW4J226_ACIHA</name>
<keyword evidence="4" id="KW-0472">Membrane</keyword>
<dbReference type="InterPro" id="IPR045584">
    <property type="entry name" value="Pilin-like"/>
</dbReference>
<dbReference type="PANTHER" id="PTHR30093:SF34">
    <property type="entry name" value="PREPILIN PEPTIDASE-DEPENDENT PROTEIN D"/>
    <property type="match status" value="1"/>
</dbReference>
<evidence type="ECO:0000256" key="1">
    <source>
        <dbReference type="ARBA" id="ARBA00005233"/>
    </source>
</evidence>
<dbReference type="GO" id="GO:0009289">
    <property type="term" value="C:pilus"/>
    <property type="evidence" value="ECO:0007669"/>
    <property type="project" value="InterPro"/>
</dbReference>
<dbReference type="Pfam" id="PF07963">
    <property type="entry name" value="N_methyl"/>
    <property type="match status" value="1"/>
</dbReference>
<dbReference type="PROSITE" id="PS00409">
    <property type="entry name" value="PROKAR_NTER_METHYL"/>
    <property type="match status" value="1"/>
</dbReference>
<dbReference type="RefSeq" id="WP_206261620.1">
    <property type="nucleotide sequence ID" value="NZ_JAGFOT010000002.1"/>
</dbReference>
<keyword evidence="2" id="KW-0488">Methylation</keyword>
<gene>
    <name evidence="5" type="ORF">J5N55_02755</name>
</gene>
<sequence length="153" mass="16342">MQKGFTLIELMIVTAIISILAAIAVPAYQTYSVRAQAAEGITLSNAIKTSIEEFYADRGTWPTDNTNLSISQPIVGSYVSNIQVANGIITITYGNKASLSKLATKKLTIRPALSLTGDVSWVCGYSVTPIGLTSIGINQTTVEPLFLPNSCRI</sequence>
<evidence type="ECO:0000256" key="2">
    <source>
        <dbReference type="ARBA" id="ARBA00022481"/>
    </source>
</evidence>
<dbReference type="InterPro" id="IPR012902">
    <property type="entry name" value="N_methyl_site"/>
</dbReference>
<dbReference type="Proteomes" id="UP000670925">
    <property type="component" value="Unassembled WGS sequence"/>
</dbReference>
<feature type="transmembrane region" description="Helical" evidence="4">
    <location>
        <begin position="7"/>
        <end position="28"/>
    </location>
</feature>
<evidence type="ECO:0000256" key="3">
    <source>
        <dbReference type="RuleBase" id="RU000389"/>
    </source>
</evidence>
<comment type="caution">
    <text evidence="5">The sequence shown here is derived from an EMBL/GenBank/DDBJ whole genome shotgun (WGS) entry which is preliminary data.</text>
</comment>
<dbReference type="GO" id="GO:0007155">
    <property type="term" value="P:cell adhesion"/>
    <property type="evidence" value="ECO:0007669"/>
    <property type="project" value="InterPro"/>
</dbReference>
<organism evidence="5 6">
    <name type="scientific">Acinetobacter haemolyticus</name>
    <dbReference type="NCBI Taxonomy" id="29430"/>
    <lineage>
        <taxon>Bacteria</taxon>
        <taxon>Pseudomonadati</taxon>
        <taxon>Pseudomonadota</taxon>
        <taxon>Gammaproteobacteria</taxon>
        <taxon>Moraxellales</taxon>
        <taxon>Moraxellaceae</taxon>
        <taxon>Acinetobacter</taxon>
    </lineage>
</organism>
<reference evidence="5" key="1">
    <citation type="submission" date="2021-03" db="EMBL/GenBank/DDBJ databases">
        <title>Acinetobacter spp. whole-genome sequenced from Terengganu.</title>
        <authorList>
            <person name="Mohd Rani F."/>
        </authorList>
    </citation>
    <scope>NUCLEOTIDE SEQUENCE</scope>
    <source>
        <strain evidence="5">AC1502</strain>
    </source>
</reference>
<protein>
    <submittedName>
        <fullName evidence="5">Pilin</fullName>
    </submittedName>
</protein>
<dbReference type="NCBIfam" id="TIGR02532">
    <property type="entry name" value="IV_pilin_GFxxxE"/>
    <property type="match status" value="1"/>
</dbReference>
<dbReference type="AlphaFoldDB" id="A0AAW4J226"/>
<dbReference type="SUPFAM" id="SSF54523">
    <property type="entry name" value="Pili subunits"/>
    <property type="match status" value="1"/>
</dbReference>
<evidence type="ECO:0000256" key="4">
    <source>
        <dbReference type="SAM" id="Phobius"/>
    </source>
</evidence>
<dbReference type="InterPro" id="IPR001082">
    <property type="entry name" value="Pilin"/>
</dbReference>
<dbReference type="EMBL" id="JAGFOT010000002">
    <property type="protein sequence ID" value="MBO3657007.1"/>
    <property type="molecule type" value="Genomic_DNA"/>
</dbReference>
<accession>A0AAW4J226</accession>
<dbReference type="Pfam" id="PF00114">
    <property type="entry name" value="Pilin"/>
    <property type="match status" value="1"/>
</dbReference>
<proteinExistence type="inferred from homology"/>
<evidence type="ECO:0000313" key="6">
    <source>
        <dbReference type="Proteomes" id="UP000670925"/>
    </source>
</evidence>
<dbReference type="Gene3D" id="3.30.700.10">
    <property type="entry name" value="Glycoprotein, Type 4 Pilin"/>
    <property type="match status" value="1"/>
</dbReference>
<comment type="similarity">
    <text evidence="1 3">Belongs to the N-Me-Phe pilin family.</text>
</comment>